<name>A0A2C9ZTY5_9BACT</name>
<comment type="caution">
    <text evidence="1">The sequence shown here is derived from an EMBL/GenBank/DDBJ whole genome shotgun (WGS) entry which is preliminary data.</text>
</comment>
<dbReference type="Proteomes" id="UP000194873">
    <property type="component" value="Unassembled WGS sequence"/>
</dbReference>
<sequence>MHRYMQRRLARLELDKLAYYEQGNHQAWELERTEVQEAIDAVLAALERHFPFPEALRISI</sequence>
<dbReference type="EMBL" id="MTSE01000026">
    <property type="protein sequence ID" value="OUJ70170.1"/>
    <property type="molecule type" value="Genomic_DNA"/>
</dbReference>
<keyword evidence="2" id="KW-1185">Reference proteome</keyword>
<evidence type="ECO:0000313" key="2">
    <source>
        <dbReference type="Proteomes" id="UP000194873"/>
    </source>
</evidence>
<gene>
    <name evidence="1" type="ORF">BXP70_25305</name>
</gene>
<dbReference type="AlphaFoldDB" id="A0A2C9ZTY5"/>
<organism evidence="1 2">
    <name type="scientific">Hymenobacter crusticola</name>
    <dbReference type="NCBI Taxonomy" id="1770526"/>
    <lineage>
        <taxon>Bacteria</taxon>
        <taxon>Pseudomonadati</taxon>
        <taxon>Bacteroidota</taxon>
        <taxon>Cytophagia</taxon>
        <taxon>Cytophagales</taxon>
        <taxon>Hymenobacteraceae</taxon>
        <taxon>Hymenobacter</taxon>
    </lineage>
</organism>
<accession>A0A2C9ZTY5</accession>
<evidence type="ECO:0000313" key="1">
    <source>
        <dbReference type="EMBL" id="OUJ70170.1"/>
    </source>
</evidence>
<reference evidence="1 2" key="1">
    <citation type="submission" date="2017-01" db="EMBL/GenBank/DDBJ databases">
        <title>A new Hymenobacter.</title>
        <authorList>
            <person name="Liang Y."/>
            <person name="Feng F."/>
        </authorList>
    </citation>
    <scope>NUCLEOTIDE SEQUENCE [LARGE SCALE GENOMIC DNA]</scope>
    <source>
        <strain evidence="1">MIMBbqt21</strain>
    </source>
</reference>
<protein>
    <submittedName>
        <fullName evidence="1">Uncharacterized protein</fullName>
    </submittedName>
</protein>
<proteinExistence type="predicted"/>